<dbReference type="InterPro" id="IPR033410">
    <property type="entry name" value="DUF5119"/>
</dbReference>
<proteinExistence type="predicted"/>
<dbReference type="PROSITE" id="PS51257">
    <property type="entry name" value="PROKAR_LIPOPROTEIN"/>
    <property type="match status" value="1"/>
</dbReference>
<feature type="compositionally biased region" description="Acidic residues" evidence="1">
    <location>
        <begin position="308"/>
        <end position="320"/>
    </location>
</feature>
<dbReference type="EMBL" id="JAGZEE010000001">
    <property type="protein sequence ID" value="MBS5409114.1"/>
    <property type="molecule type" value="Genomic_DNA"/>
</dbReference>
<dbReference type="Proteomes" id="UP000782901">
    <property type="component" value="Unassembled WGS sequence"/>
</dbReference>
<evidence type="ECO:0000256" key="1">
    <source>
        <dbReference type="SAM" id="MobiDB-lite"/>
    </source>
</evidence>
<evidence type="ECO:0000313" key="2">
    <source>
        <dbReference type="EMBL" id="MBS5409114.1"/>
    </source>
</evidence>
<dbReference type="Pfam" id="PF17145">
    <property type="entry name" value="DUF5119"/>
    <property type="match status" value="1"/>
</dbReference>
<reference evidence="2" key="1">
    <citation type="submission" date="2021-02" db="EMBL/GenBank/DDBJ databases">
        <title>Infant gut strain persistence is associated with maternal origin, phylogeny, and functional potential including surface adhesion and iron acquisition.</title>
        <authorList>
            <person name="Lou Y.C."/>
        </authorList>
    </citation>
    <scope>NUCLEOTIDE SEQUENCE</scope>
    <source>
        <strain evidence="2">L3_082_243G1_dasL3_082_243G1_maxbin2.maxbin.015s ta_sub</strain>
    </source>
</reference>
<name>A0A943DR04_BACT4</name>
<comment type="caution">
    <text evidence="2">The sequence shown here is derived from an EMBL/GenBank/DDBJ whole genome shotgun (WGS) entry which is preliminary data.</text>
</comment>
<feature type="compositionally biased region" description="Acidic residues" evidence="1">
    <location>
        <begin position="262"/>
        <end position="276"/>
    </location>
</feature>
<dbReference type="AlphaFoldDB" id="A0A943DR04"/>
<feature type="region of interest" description="Disordered" evidence="1">
    <location>
        <begin position="258"/>
        <end position="320"/>
    </location>
</feature>
<organism evidence="2 3">
    <name type="scientific">Bacteroides thetaiotaomicron</name>
    <dbReference type="NCBI Taxonomy" id="818"/>
    <lineage>
        <taxon>Bacteria</taxon>
        <taxon>Pseudomonadati</taxon>
        <taxon>Bacteroidota</taxon>
        <taxon>Bacteroidia</taxon>
        <taxon>Bacteroidales</taxon>
        <taxon>Bacteroidaceae</taxon>
        <taxon>Bacteroides</taxon>
    </lineage>
</organism>
<feature type="compositionally biased region" description="Gly residues" evidence="1">
    <location>
        <begin position="297"/>
        <end position="307"/>
    </location>
</feature>
<gene>
    <name evidence="2" type="ORF">KHY35_00125</name>
</gene>
<sequence length="320" mass="34851">MQDTRYILLVLLSSLLMLTGCSRRELLDDYPVSGVDIKLDWNGVTDKLPEGVRVIFYPKSAEGRKIDTYLSARGGKVKVPPGRYSVVAYNYDTETVQIRGEEAYETIEAFTGYCNGLGIAGTEKMVWGPDPLYVVQIDDLHIAKSEEELLLDWKPKLVVKTYSFKIKVEGLEYVSSIVGSVEGMAGCYCLGRCCGIMNDAPIYFEAQGRSGEVTGSFTAFGLPERAMSRAGLAIKLTLAFIKVDKTVQKAEIDITEVIADSESGEGGEGDVDEPPTEIELPLDNQVEVERPENPPSGDGGGIGGDVDGWGDEDEVILPVE</sequence>
<protein>
    <submittedName>
        <fullName evidence="2">DUF5119 domain-containing protein</fullName>
    </submittedName>
</protein>
<evidence type="ECO:0000313" key="3">
    <source>
        <dbReference type="Proteomes" id="UP000782901"/>
    </source>
</evidence>
<accession>A0A943DR04</accession>